<organism evidence="2 3">
    <name type="scientific">Streptodolium elevatio</name>
    <dbReference type="NCBI Taxonomy" id="3157996"/>
    <lineage>
        <taxon>Bacteria</taxon>
        <taxon>Bacillati</taxon>
        <taxon>Actinomycetota</taxon>
        <taxon>Actinomycetes</taxon>
        <taxon>Kitasatosporales</taxon>
        <taxon>Streptomycetaceae</taxon>
        <taxon>Streptodolium</taxon>
    </lineage>
</organism>
<feature type="domain" description="Bacterial bifunctional deaminase-reductase C-terminal" evidence="1">
    <location>
        <begin position="3"/>
        <end position="153"/>
    </location>
</feature>
<dbReference type="RefSeq" id="WP_358349142.1">
    <property type="nucleotide sequence ID" value="NZ_JBEZFP010000007.1"/>
</dbReference>
<dbReference type="PANTHER" id="PTHR38011:SF11">
    <property type="entry name" value="2,5-DIAMINO-6-RIBOSYLAMINO-4(3H)-PYRIMIDINONE 5'-PHOSPHATE REDUCTASE"/>
    <property type="match status" value="1"/>
</dbReference>
<evidence type="ECO:0000313" key="2">
    <source>
        <dbReference type="EMBL" id="MEU8132773.1"/>
    </source>
</evidence>
<dbReference type="InterPro" id="IPR024072">
    <property type="entry name" value="DHFR-like_dom_sf"/>
</dbReference>
<accession>A0ABV3DAJ9</accession>
<dbReference type="InterPro" id="IPR002734">
    <property type="entry name" value="RibDG_C"/>
</dbReference>
<protein>
    <submittedName>
        <fullName evidence="2">Dihydrofolate reductase family protein</fullName>
    </submittedName>
</protein>
<sequence>MRKLTYYISQSIDGFIAAPDGGFEHLMPFVDVHKWIVAEYPETLPAFIHEAMGVDGPPRVFDTVIMGRATYEPGVEAGHVSPYPHLRQYVVTSTITESLSPDVTLVAGDPLETVRALKAEDGDMGIWLAGGATLAGALFDEIDELVLKTYPIISRSGIPLFYGDFEPRRFTPKETLRFDDGGSVTRYVRT</sequence>
<dbReference type="Gene3D" id="3.40.430.10">
    <property type="entry name" value="Dihydrofolate Reductase, subunit A"/>
    <property type="match status" value="1"/>
</dbReference>
<proteinExistence type="predicted"/>
<comment type="caution">
    <text evidence="2">The sequence shown here is derived from an EMBL/GenBank/DDBJ whole genome shotgun (WGS) entry which is preliminary data.</text>
</comment>
<dbReference type="EMBL" id="JBEZFP010000007">
    <property type="protein sequence ID" value="MEU8132773.1"/>
    <property type="molecule type" value="Genomic_DNA"/>
</dbReference>
<dbReference type="Pfam" id="PF01872">
    <property type="entry name" value="RibD_C"/>
    <property type="match status" value="1"/>
</dbReference>
<dbReference type="Proteomes" id="UP001551482">
    <property type="component" value="Unassembled WGS sequence"/>
</dbReference>
<evidence type="ECO:0000259" key="1">
    <source>
        <dbReference type="Pfam" id="PF01872"/>
    </source>
</evidence>
<evidence type="ECO:0000313" key="3">
    <source>
        <dbReference type="Proteomes" id="UP001551482"/>
    </source>
</evidence>
<dbReference type="SUPFAM" id="SSF53597">
    <property type="entry name" value="Dihydrofolate reductase-like"/>
    <property type="match status" value="1"/>
</dbReference>
<gene>
    <name evidence="2" type="ORF">AB0C36_04610</name>
</gene>
<reference evidence="2 3" key="1">
    <citation type="submission" date="2024-06" db="EMBL/GenBank/DDBJ databases">
        <title>The Natural Products Discovery Center: Release of the First 8490 Sequenced Strains for Exploring Actinobacteria Biosynthetic Diversity.</title>
        <authorList>
            <person name="Kalkreuter E."/>
            <person name="Kautsar S.A."/>
            <person name="Yang D."/>
            <person name="Bader C.D."/>
            <person name="Teijaro C.N."/>
            <person name="Fluegel L."/>
            <person name="Davis C.M."/>
            <person name="Simpson J.R."/>
            <person name="Lauterbach L."/>
            <person name="Steele A.D."/>
            <person name="Gui C."/>
            <person name="Meng S."/>
            <person name="Li G."/>
            <person name="Viehrig K."/>
            <person name="Ye F."/>
            <person name="Su P."/>
            <person name="Kiefer A.F."/>
            <person name="Nichols A."/>
            <person name="Cepeda A.J."/>
            <person name="Yan W."/>
            <person name="Fan B."/>
            <person name="Jiang Y."/>
            <person name="Adhikari A."/>
            <person name="Zheng C.-J."/>
            <person name="Schuster L."/>
            <person name="Cowan T.M."/>
            <person name="Smanski M.J."/>
            <person name="Chevrette M.G."/>
            <person name="De Carvalho L.P.S."/>
            <person name="Shen B."/>
        </authorList>
    </citation>
    <scope>NUCLEOTIDE SEQUENCE [LARGE SCALE GENOMIC DNA]</scope>
    <source>
        <strain evidence="2 3">NPDC048946</strain>
    </source>
</reference>
<name>A0ABV3DAJ9_9ACTN</name>
<keyword evidence="3" id="KW-1185">Reference proteome</keyword>
<dbReference type="InterPro" id="IPR050765">
    <property type="entry name" value="Riboflavin_Biosynth_HTPR"/>
</dbReference>
<dbReference type="PANTHER" id="PTHR38011">
    <property type="entry name" value="DIHYDROFOLATE REDUCTASE FAMILY PROTEIN (AFU_ORTHOLOGUE AFUA_8G06820)"/>
    <property type="match status" value="1"/>
</dbReference>